<evidence type="ECO:0008006" key="4">
    <source>
        <dbReference type="Google" id="ProtNLM"/>
    </source>
</evidence>
<dbReference type="EMBL" id="QGKV02000759">
    <property type="protein sequence ID" value="KAF3564494.1"/>
    <property type="molecule type" value="Genomic_DNA"/>
</dbReference>
<evidence type="ECO:0000256" key="1">
    <source>
        <dbReference type="SAM" id="MobiDB-lite"/>
    </source>
</evidence>
<accession>A0ABQ7CYQ4</accession>
<evidence type="ECO:0000313" key="2">
    <source>
        <dbReference type="EMBL" id="KAF3564494.1"/>
    </source>
</evidence>
<gene>
    <name evidence="2" type="ORF">DY000_02014322</name>
</gene>
<reference evidence="2 3" key="1">
    <citation type="journal article" date="2020" name="BMC Genomics">
        <title>Intraspecific diversification of the crop wild relative Brassica cretica Lam. using demographic model selection.</title>
        <authorList>
            <person name="Kioukis A."/>
            <person name="Michalopoulou V.A."/>
            <person name="Briers L."/>
            <person name="Pirintsos S."/>
            <person name="Studholme D.J."/>
            <person name="Pavlidis P."/>
            <person name="Sarris P.F."/>
        </authorList>
    </citation>
    <scope>NUCLEOTIDE SEQUENCE [LARGE SCALE GENOMIC DNA]</scope>
    <source>
        <strain evidence="3">cv. PFS-1207/04</strain>
    </source>
</reference>
<dbReference type="Proteomes" id="UP000266723">
    <property type="component" value="Unassembled WGS sequence"/>
</dbReference>
<keyword evidence="3" id="KW-1185">Reference proteome</keyword>
<name>A0ABQ7CYQ4_BRACR</name>
<evidence type="ECO:0000313" key="3">
    <source>
        <dbReference type="Proteomes" id="UP000266723"/>
    </source>
</evidence>
<organism evidence="2 3">
    <name type="scientific">Brassica cretica</name>
    <name type="common">Mustard</name>
    <dbReference type="NCBI Taxonomy" id="69181"/>
    <lineage>
        <taxon>Eukaryota</taxon>
        <taxon>Viridiplantae</taxon>
        <taxon>Streptophyta</taxon>
        <taxon>Embryophyta</taxon>
        <taxon>Tracheophyta</taxon>
        <taxon>Spermatophyta</taxon>
        <taxon>Magnoliopsida</taxon>
        <taxon>eudicotyledons</taxon>
        <taxon>Gunneridae</taxon>
        <taxon>Pentapetalae</taxon>
        <taxon>rosids</taxon>
        <taxon>malvids</taxon>
        <taxon>Brassicales</taxon>
        <taxon>Brassicaceae</taxon>
        <taxon>Brassiceae</taxon>
        <taxon>Brassica</taxon>
    </lineage>
</organism>
<protein>
    <recommendedName>
        <fullName evidence="4">Reverse transcriptase domain-containing protein</fullName>
    </recommendedName>
</protein>
<proteinExistence type="predicted"/>
<sequence>MNDNEQTIVELTVLQPEHPSSLVLSQQVFEEEPLDYPHQGPRLDTRNPSDEDLGPIFDEEDEPGPVFDEEATSITSIVMESHLYFDPVRIPAPLSPDLQEHCENLDLINSLPDMFVKISSHDVIRFGLNKVKDFCFSKSVFEDIINSIKVFKPDELLQNVNGINSGIIWSFDQFLEHSKDFHHIEKSFDLDLQHTNICARKPFASFVFKGNDFDLSSSRHALITGDLFASSYV</sequence>
<feature type="region of interest" description="Disordered" evidence="1">
    <location>
        <begin position="28"/>
        <end position="64"/>
    </location>
</feature>
<feature type="compositionally biased region" description="Acidic residues" evidence="1">
    <location>
        <begin position="50"/>
        <end position="64"/>
    </location>
</feature>
<comment type="caution">
    <text evidence="2">The sequence shown here is derived from an EMBL/GenBank/DDBJ whole genome shotgun (WGS) entry which is preliminary data.</text>
</comment>